<comment type="caution">
    <text evidence="4">The sequence shown here is derived from an EMBL/GenBank/DDBJ whole genome shotgun (WGS) entry which is preliminary data.</text>
</comment>
<dbReference type="InterPro" id="IPR000868">
    <property type="entry name" value="Isochorismatase-like_dom"/>
</dbReference>
<keyword evidence="2" id="KW-0378">Hydrolase</keyword>
<dbReference type="SUPFAM" id="SSF52499">
    <property type="entry name" value="Isochorismatase-like hydrolases"/>
    <property type="match status" value="1"/>
</dbReference>
<dbReference type="PANTHER" id="PTHR43540:SF9">
    <property type="entry name" value="FAMILY HYDROLASE, PUTATIVE (AFU_ORTHOLOGUE AFUA_2G08700)-RELATED"/>
    <property type="match status" value="1"/>
</dbReference>
<dbReference type="Proteomes" id="UP000698800">
    <property type="component" value="Unassembled WGS sequence"/>
</dbReference>
<name>A0A9P8L0V1_9PEZI</name>
<organism evidence="4 5">
    <name type="scientific">Glutinoglossum americanum</name>
    <dbReference type="NCBI Taxonomy" id="1670608"/>
    <lineage>
        <taxon>Eukaryota</taxon>
        <taxon>Fungi</taxon>
        <taxon>Dikarya</taxon>
        <taxon>Ascomycota</taxon>
        <taxon>Pezizomycotina</taxon>
        <taxon>Geoglossomycetes</taxon>
        <taxon>Geoglossales</taxon>
        <taxon>Geoglossaceae</taxon>
        <taxon>Glutinoglossum</taxon>
    </lineage>
</organism>
<comment type="similarity">
    <text evidence="1">Belongs to the isochorismatase family.</text>
</comment>
<accession>A0A9P8L0V1</accession>
<dbReference type="InterPro" id="IPR050272">
    <property type="entry name" value="Isochorismatase-like_hydrls"/>
</dbReference>
<keyword evidence="5" id="KW-1185">Reference proteome</keyword>
<dbReference type="EMBL" id="JAGHQL010000319">
    <property type="protein sequence ID" value="KAH0533892.1"/>
    <property type="molecule type" value="Genomic_DNA"/>
</dbReference>
<reference evidence="4" key="1">
    <citation type="submission" date="2021-03" db="EMBL/GenBank/DDBJ databases">
        <title>Comparative genomics and phylogenomic investigation of the class Geoglossomycetes provide insights into ecological specialization and systematics.</title>
        <authorList>
            <person name="Melie T."/>
            <person name="Pirro S."/>
            <person name="Miller A.N."/>
            <person name="Quandt A."/>
        </authorList>
    </citation>
    <scope>NUCLEOTIDE SEQUENCE</scope>
    <source>
        <strain evidence="4">GBOQ0MN5Z8</strain>
    </source>
</reference>
<dbReference type="GO" id="GO:0016787">
    <property type="term" value="F:hydrolase activity"/>
    <property type="evidence" value="ECO:0007669"/>
    <property type="project" value="UniProtKB-KW"/>
</dbReference>
<protein>
    <recommendedName>
        <fullName evidence="3">Isochorismatase-like domain-containing protein</fullName>
    </recommendedName>
</protein>
<evidence type="ECO:0000313" key="4">
    <source>
        <dbReference type="EMBL" id="KAH0533892.1"/>
    </source>
</evidence>
<dbReference type="PANTHER" id="PTHR43540">
    <property type="entry name" value="PEROXYUREIDOACRYLATE/UREIDOACRYLATE AMIDOHYDROLASE-RELATED"/>
    <property type="match status" value="1"/>
</dbReference>
<proteinExistence type="inferred from homology"/>
<gene>
    <name evidence="4" type="ORF">FGG08_007491</name>
</gene>
<evidence type="ECO:0000259" key="3">
    <source>
        <dbReference type="Pfam" id="PF00857"/>
    </source>
</evidence>
<dbReference type="AlphaFoldDB" id="A0A9P8L0V1"/>
<evidence type="ECO:0000256" key="1">
    <source>
        <dbReference type="ARBA" id="ARBA00006336"/>
    </source>
</evidence>
<feature type="domain" description="Isochorismatase-like" evidence="3">
    <location>
        <begin position="78"/>
        <end position="170"/>
    </location>
</feature>
<dbReference type="InterPro" id="IPR036380">
    <property type="entry name" value="Isochorismatase-like_sf"/>
</dbReference>
<dbReference type="Gene3D" id="3.40.50.850">
    <property type="entry name" value="Isochorismatase-like"/>
    <property type="match status" value="1"/>
</dbReference>
<evidence type="ECO:0000313" key="5">
    <source>
        <dbReference type="Proteomes" id="UP000698800"/>
    </source>
</evidence>
<dbReference type="OrthoDB" id="167809at2759"/>
<dbReference type="Pfam" id="PF00857">
    <property type="entry name" value="Isochorismatase"/>
    <property type="match status" value="1"/>
</dbReference>
<sequence length="207" mass="22567">MKVADKLLEYAIPACRKAGIQVVWLNWGLTKQDIDEMPPTIIKGFAADNNFDGPRRIKDLGSEIGPVQLEGDTVVEGGRVLMRDQWNSASYSPLKEKYQPQDILIHKNRLSGFWGGTTSEEILTSRGIRTLLFAGANTDQCVGGSLQDAFTKGWDCLLLSDGCATTSPDFAKCCIEFNCEGGWGFVLSCKDLAVGVENMQTAPGARV</sequence>
<evidence type="ECO:0000256" key="2">
    <source>
        <dbReference type="ARBA" id="ARBA00022801"/>
    </source>
</evidence>